<protein>
    <submittedName>
        <fullName evidence="2">Uncharacterized protein</fullName>
    </submittedName>
</protein>
<feature type="non-terminal residue" evidence="2">
    <location>
        <position position="100"/>
    </location>
</feature>
<evidence type="ECO:0000313" key="3">
    <source>
        <dbReference type="Proteomes" id="UP000758155"/>
    </source>
</evidence>
<evidence type="ECO:0000256" key="1">
    <source>
        <dbReference type="SAM" id="MobiDB-lite"/>
    </source>
</evidence>
<name>A0A9P4WF38_9PLEO</name>
<dbReference type="EMBL" id="SWKV01000604">
    <property type="protein sequence ID" value="KAF3012494.1"/>
    <property type="molecule type" value="Genomic_DNA"/>
</dbReference>
<proteinExistence type="predicted"/>
<gene>
    <name evidence="2" type="ORF">E8E12_000035</name>
</gene>
<comment type="caution">
    <text evidence="2">The sequence shown here is derived from an EMBL/GenBank/DDBJ whole genome shotgun (WGS) entry which is preliminary data.</text>
</comment>
<dbReference type="Proteomes" id="UP000758155">
    <property type="component" value="Unassembled WGS sequence"/>
</dbReference>
<evidence type="ECO:0000313" key="2">
    <source>
        <dbReference type="EMBL" id="KAF3012494.1"/>
    </source>
</evidence>
<feature type="non-terminal residue" evidence="2">
    <location>
        <position position="1"/>
    </location>
</feature>
<reference evidence="2" key="1">
    <citation type="submission" date="2019-04" db="EMBL/GenBank/DDBJ databases">
        <title>Sequencing of skin fungus with MAO and IRED activity.</title>
        <authorList>
            <person name="Marsaioli A.J."/>
            <person name="Bonatto J.M.C."/>
            <person name="Reis Junior O."/>
        </authorList>
    </citation>
    <scope>NUCLEOTIDE SEQUENCE</scope>
    <source>
        <strain evidence="2">28M1</strain>
    </source>
</reference>
<feature type="region of interest" description="Disordered" evidence="1">
    <location>
        <begin position="62"/>
        <end position="100"/>
    </location>
</feature>
<organism evidence="2 3">
    <name type="scientific">Didymella heteroderae</name>
    <dbReference type="NCBI Taxonomy" id="1769908"/>
    <lineage>
        <taxon>Eukaryota</taxon>
        <taxon>Fungi</taxon>
        <taxon>Dikarya</taxon>
        <taxon>Ascomycota</taxon>
        <taxon>Pezizomycotina</taxon>
        <taxon>Dothideomycetes</taxon>
        <taxon>Pleosporomycetidae</taxon>
        <taxon>Pleosporales</taxon>
        <taxon>Pleosporineae</taxon>
        <taxon>Didymellaceae</taxon>
        <taxon>Didymella</taxon>
    </lineage>
</organism>
<sequence length="100" mass="9646">SAAAQLPQGGSMIASTLSPAQSIYATSPSGGGATSVFGTDAASFYPSGTFSVYPSGVAPTESLLSATTQPPPAESSNYSGMSTTPVPLPGSANSISNVAA</sequence>
<dbReference type="AlphaFoldDB" id="A0A9P4WF38"/>
<accession>A0A9P4WF38</accession>
<keyword evidence="3" id="KW-1185">Reference proteome</keyword>